<protein>
    <submittedName>
        <fullName evidence="2">Uncharacterized protein</fullName>
    </submittedName>
</protein>
<dbReference type="EMBL" id="JACHOA010000007">
    <property type="protein sequence ID" value="MBB4615323.1"/>
    <property type="molecule type" value="Genomic_DNA"/>
</dbReference>
<comment type="caution">
    <text evidence="2">The sequence shown here is derived from an EMBL/GenBank/DDBJ whole genome shotgun (WGS) entry which is preliminary data.</text>
</comment>
<proteinExistence type="predicted"/>
<gene>
    <name evidence="2" type="ORF">GGR37_003613</name>
</gene>
<dbReference type="RefSeq" id="WP_183661240.1">
    <property type="nucleotide sequence ID" value="NZ_JACHOA010000007.1"/>
</dbReference>
<reference evidence="2 3" key="1">
    <citation type="submission" date="2020-08" db="EMBL/GenBank/DDBJ databases">
        <title>Genomic Encyclopedia of Type Strains, Phase IV (KMG-IV): sequencing the most valuable type-strain genomes for metagenomic binning, comparative biology and taxonomic classification.</title>
        <authorList>
            <person name="Goeker M."/>
        </authorList>
    </citation>
    <scope>NUCLEOTIDE SEQUENCE [LARGE SCALE GENOMIC DNA]</scope>
    <source>
        <strain evidence="2 3">DSM 17507</strain>
    </source>
</reference>
<sequence>MAAALLGLPAPLCAQAANGVGSPFELAFWQSVSGSDDPAVYEAYLQQYPAGTFAGLARVKLATLRKASLPAPAIASAPPPVAAPPAQVVPAVATVAPPPPPPSRPPVPVVAPDPAPVRSEPKVVAVSAPVAASADASQATSDANLLLELARSQEAGAGTGRVAAAQGFSVPPRPVLSDVTDLPLPTAFCSADQRNAFYETRYKPLLDVARANNAAAIAYMQKLQQDYDSYQLARDPTPMNVLAAEASAYQQQVAASTYARQAALVRQFDEIMAVPINSCQIATATK</sequence>
<name>A0A7W7AE50_9SPHN</name>
<accession>A0A7W7AE50</accession>
<keyword evidence="1" id="KW-0732">Signal</keyword>
<evidence type="ECO:0000313" key="2">
    <source>
        <dbReference type="EMBL" id="MBB4615323.1"/>
    </source>
</evidence>
<organism evidence="2 3">
    <name type="scientific">Novosphingobium taihuense</name>
    <dbReference type="NCBI Taxonomy" id="260085"/>
    <lineage>
        <taxon>Bacteria</taxon>
        <taxon>Pseudomonadati</taxon>
        <taxon>Pseudomonadota</taxon>
        <taxon>Alphaproteobacteria</taxon>
        <taxon>Sphingomonadales</taxon>
        <taxon>Sphingomonadaceae</taxon>
        <taxon>Novosphingobium</taxon>
    </lineage>
</organism>
<keyword evidence="3" id="KW-1185">Reference proteome</keyword>
<evidence type="ECO:0000256" key="1">
    <source>
        <dbReference type="SAM" id="SignalP"/>
    </source>
</evidence>
<feature type="chain" id="PRO_5031330994" evidence="1">
    <location>
        <begin position="17"/>
        <end position="286"/>
    </location>
</feature>
<feature type="signal peptide" evidence="1">
    <location>
        <begin position="1"/>
        <end position="16"/>
    </location>
</feature>
<evidence type="ECO:0000313" key="3">
    <source>
        <dbReference type="Proteomes" id="UP000538566"/>
    </source>
</evidence>
<dbReference type="AlphaFoldDB" id="A0A7W7AE50"/>
<dbReference type="Proteomes" id="UP000538566">
    <property type="component" value="Unassembled WGS sequence"/>
</dbReference>